<keyword evidence="2" id="KW-1185">Reference proteome</keyword>
<dbReference type="Proteomes" id="UP000829291">
    <property type="component" value="Chromosome 5"/>
</dbReference>
<evidence type="ECO:0000256" key="1">
    <source>
        <dbReference type="SAM" id="MobiDB-lite"/>
    </source>
</evidence>
<proteinExistence type="predicted"/>
<dbReference type="GeneID" id="124294609"/>
<evidence type="ECO:0000313" key="4">
    <source>
        <dbReference type="RefSeq" id="XP_046596551.1"/>
    </source>
</evidence>
<sequence length="129" mass="14849">MFTDSYKVSDINEAFNRKKLRNFDASSLPPCKNELLQHFLRANYICAIWDNAHLSKPTSRKPENNGWVPESGQYHFKWFEGDQLPNYVSDSLQTLSEAVEDSDIDEDKSTEWSSSDEDNGYTDDDDGNN</sequence>
<gene>
    <name evidence="3 4" type="primary">LOC124294609</name>
</gene>
<dbReference type="RefSeq" id="XP_046596550.1">
    <property type="nucleotide sequence ID" value="XM_046740594.1"/>
</dbReference>
<accession>A0ABM3G8F1</accession>
<evidence type="ECO:0000313" key="2">
    <source>
        <dbReference type="Proteomes" id="UP000829291"/>
    </source>
</evidence>
<name>A0ABM3G8F1_NEOLC</name>
<reference evidence="3 4" key="1">
    <citation type="submission" date="2025-05" db="UniProtKB">
        <authorList>
            <consortium name="RefSeq"/>
        </authorList>
    </citation>
    <scope>IDENTIFICATION</scope>
    <source>
        <tissue evidence="3 4">Thorax and Abdomen</tissue>
    </source>
</reference>
<feature type="region of interest" description="Disordered" evidence="1">
    <location>
        <begin position="95"/>
        <end position="129"/>
    </location>
</feature>
<feature type="compositionally biased region" description="Acidic residues" evidence="1">
    <location>
        <begin position="98"/>
        <end position="129"/>
    </location>
</feature>
<organism evidence="2 3">
    <name type="scientific">Neodiprion lecontei</name>
    <name type="common">Redheaded pine sawfly</name>
    <dbReference type="NCBI Taxonomy" id="441921"/>
    <lineage>
        <taxon>Eukaryota</taxon>
        <taxon>Metazoa</taxon>
        <taxon>Ecdysozoa</taxon>
        <taxon>Arthropoda</taxon>
        <taxon>Hexapoda</taxon>
        <taxon>Insecta</taxon>
        <taxon>Pterygota</taxon>
        <taxon>Neoptera</taxon>
        <taxon>Endopterygota</taxon>
        <taxon>Hymenoptera</taxon>
        <taxon>Tenthredinoidea</taxon>
        <taxon>Diprionidae</taxon>
        <taxon>Diprioninae</taxon>
        <taxon>Neodiprion</taxon>
    </lineage>
</organism>
<dbReference type="RefSeq" id="XP_046596551.1">
    <property type="nucleotide sequence ID" value="XM_046740595.1"/>
</dbReference>
<protein>
    <submittedName>
        <fullName evidence="3 4">Uncharacterized protein LOC124294609 isoform X2</fullName>
    </submittedName>
</protein>
<evidence type="ECO:0000313" key="3">
    <source>
        <dbReference type="RefSeq" id="XP_046596550.1"/>
    </source>
</evidence>